<comment type="caution">
    <text evidence="1">The sequence shown here is derived from an EMBL/GenBank/DDBJ whole genome shotgun (WGS) entry which is preliminary data.</text>
</comment>
<evidence type="ECO:0000313" key="1">
    <source>
        <dbReference type="EMBL" id="MDV3443996.1"/>
    </source>
</evidence>
<dbReference type="Proteomes" id="UP001273935">
    <property type="component" value="Unassembled WGS sequence"/>
</dbReference>
<dbReference type="RefSeq" id="WP_317234917.1">
    <property type="nucleotide sequence ID" value="NZ_JAWJUL010000529.1"/>
</dbReference>
<reference evidence="1 2" key="1">
    <citation type="submission" date="2023-10" db="EMBL/GenBank/DDBJ databases">
        <title>Pseudomonas otitidis isolated from a paediatric patient with cystic fibrosis in Chile.</title>
        <authorList>
            <person name="Amsteins-Romero L."/>
            <person name="Opazo-Capurro A."/>
            <person name="Matus-Kohler M."/>
            <person name="Gonzalez-Rocha G."/>
        </authorList>
    </citation>
    <scope>NUCLEOTIDE SEQUENCE [LARGE SCALE GENOMIC DNA]</scope>
    <source>
        <strain evidence="1 2">P-714</strain>
    </source>
</reference>
<dbReference type="Gene3D" id="2.60.40.3310">
    <property type="match status" value="1"/>
</dbReference>
<name>A0ABU3Y1F8_9GAMM</name>
<accession>A0ABU3Y1F8</accession>
<gene>
    <name evidence="1" type="ORF">R0G64_32155</name>
</gene>
<feature type="non-terminal residue" evidence="1">
    <location>
        <position position="71"/>
    </location>
</feature>
<sequence>IYMTIPRSTTQISRDTYTPAQRWWIQLIKTGPIASGTLSMNSVRIYYDDALTNQLNFVSSQVVFQTRGCVA</sequence>
<keyword evidence="2" id="KW-1185">Reference proteome</keyword>
<organism evidence="1 2">
    <name type="scientific">Metapseudomonas otitidis</name>
    <dbReference type="NCBI Taxonomy" id="319939"/>
    <lineage>
        <taxon>Bacteria</taxon>
        <taxon>Pseudomonadati</taxon>
        <taxon>Pseudomonadota</taxon>
        <taxon>Gammaproteobacteria</taxon>
        <taxon>Pseudomonadales</taxon>
        <taxon>Pseudomonadaceae</taxon>
        <taxon>Metapseudomonas</taxon>
    </lineage>
</organism>
<dbReference type="EMBL" id="JAWJUL010000529">
    <property type="protein sequence ID" value="MDV3443996.1"/>
    <property type="molecule type" value="Genomic_DNA"/>
</dbReference>
<proteinExistence type="predicted"/>
<protein>
    <submittedName>
        <fullName evidence="1">Uncharacterized protein</fullName>
    </submittedName>
</protein>
<feature type="non-terminal residue" evidence="1">
    <location>
        <position position="1"/>
    </location>
</feature>
<evidence type="ECO:0000313" key="2">
    <source>
        <dbReference type="Proteomes" id="UP001273935"/>
    </source>
</evidence>